<dbReference type="Pfam" id="PF06250">
    <property type="entry name" value="YhcG_C"/>
    <property type="match status" value="1"/>
</dbReference>
<evidence type="ECO:0000259" key="2">
    <source>
        <dbReference type="Pfam" id="PF17761"/>
    </source>
</evidence>
<feature type="domain" description="YhcG N-terminal" evidence="2">
    <location>
        <begin position="17"/>
        <end position="152"/>
    </location>
</feature>
<organism evidence="3 4">
    <name type="scientific">Candidatus Megaera venefica</name>
    <dbReference type="NCBI Taxonomy" id="2055910"/>
    <lineage>
        <taxon>Bacteria</taxon>
        <taxon>Pseudomonadati</taxon>
        <taxon>Pseudomonadota</taxon>
        <taxon>Alphaproteobacteria</taxon>
        <taxon>Rickettsiales</taxon>
        <taxon>Rickettsiaceae</taxon>
        <taxon>Candidatus Megaera</taxon>
    </lineage>
</organism>
<feature type="domain" description="YhcG PDDEXK nuclease" evidence="1">
    <location>
        <begin position="174"/>
        <end position="237"/>
    </location>
</feature>
<dbReference type="EMBL" id="JARJFB010000027">
    <property type="protein sequence ID" value="MEA0970569.1"/>
    <property type="molecule type" value="Genomic_DNA"/>
</dbReference>
<evidence type="ECO:0000259" key="1">
    <source>
        <dbReference type="Pfam" id="PF06250"/>
    </source>
</evidence>
<dbReference type="InterPro" id="IPR041527">
    <property type="entry name" value="YhcG_N"/>
</dbReference>
<name>A0ABU5NBL4_9RICK</name>
<gene>
    <name evidence="3" type="ORF">Megvenef_00535</name>
</gene>
<comment type="caution">
    <text evidence="3">The sequence shown here is derived from an EMBL/GenBank/DDBJ whole genome shotgun (WGS) entry which is preliminary data.</text>
</comment>
<dbReference type="InterPro" id="IPR053148">
    <property type="entry name" value="PD-DEXK-like_domain"/>
</dbReference>
<evidence type="ECO:0000313" key="3">
    <source>
        <dbReference type="EMBL" id="MEA0970569.1"/>
    </source>
</evidence>
<dbReference type="Proteomes" id="UP001291687">
    <property type="component" value="Unassembled WGS sequence"/>
</dbReference>
<dbReference type="Pfam" id="PF17761">
    <property type="entry name" value="DUF1016_N"/>
    <property type="match status" value="1"/>
</dbReference>
<reference evidence="3 4" key="1">
    <citation type="submission" date="2023-03" db="EMBL/GenBank/DDBJ databases">
        <title>Host association and intracellularity evolved multiple times independently in the Rickettsiales.</title>
        <authorList>
            <person name="Castelli M."/>
            <person name="Nardi T."/>
            <person name="Gammuto L."/>
            <person name="Bellinzona G."/>
            <person name="Sabaneyeva E."/>
            <person name="Potekhin A."/>
            <person name="Serra V."/>
            <person name="Petroni G."/>
            <person name="Sassera D."/>
        </authorList>
    </citation>
    <scope>NUCLEOTIDE SEQUENCE [LARGE SCALE GENOMIC DNA]</scope>
    <source>
        <strain evidence="3 4">Sr 2-6</strain>
    </source>
</reference>
<dbReference type="InterPro" id="IPR009362">
    <property type="entry name" value="YhcG_C"/>
</dbReference>
<evidence type="ECO:0000313" key="4">
    <source>
        <dbReference type="Proteomes" id="UP001291687"/>
    </source>
</evidence>
<sequence length="237" mass="27672">MTKELDNNNYAALIQTLKTEISQARIRAHLSVNKEMISLYWRIGSQILERQDNEGWGTKVIESISNDLRKEFPEMKGLSARNLVYMQTFAREFTDFEFTQQTAALIPWFHTCTILDKISDPKQRIWYIQKTIENGWSRNVLSIQIQSNLYARDGKSINNFKSTLPAAQSDLAQSIIKDPYNLEFLDIQGKIHERELEGKLIDHIRKFLLELGQGFAFIGNQYHIELEGEDYYLDLLF</sequence>
<dbReference type="RefSeq" id="WP_322776473.1">
    <property type="nucleotide sequence ID" value="NZ_JARJFB010000027.1"/>
</dbReference>
<accession>A0ABU5NBL4</accession>
<proteinExistence type="predicted"/>
<dbReference type="PANTHER" id="PTHR30547">
    <property type="entry name" value="UNCHARACTERIZED PROTEIN YHCG-RELATED"/>
    <property type="match status" value="1"/>
</dbReference>
<protein>
    <submittedName>
        <fullName evidence="3">DUF1016 domain-containing protein</fullName>
    </submittedName>
</protein>
<dbReference type="PANTHER" id="PTHR30547:SF0">
    <property type="entry name" value="BLR8175 PROTEIN"/>
    <property type="match status" value="1"/>
</dbReference>
<keyword evidence="4" id="KW-1185">Reference proteome</keyword>